<evidence type="ECO:0000256" key="5">
    <source>
        <dbReference type="ARBA" id="ARBA00023212"/>
    </source>
</evidence>
<name>A0AAD8I774_9APIA</name>
<dbReference type="GO" id="GO:0008017">
    <property type="term" value="F:microtubule binding"/>
    <property type="evidence" value="ECO:0007669"/>
    <property type="project" value="InterPro"/>
</dbReference>
<evidence type="ECO:0000256" key="4">
    <source>
        <dbReference type="ARBA" id="ARBA00022701"/>
    </source>
</evidence>
<dbReference type="GO" id="GO:0005874">
    <property type="term" value="C:microtubule"/>
    <property type="evidence" value="ECO:0007669"/>
    <property type="project" value="UniProtKB-KW"/>
</dbReference>
<dbReference type="PANTHER" id="PTHR46372:SF2">
    <property type="entry name" value="PROTEIN WVD2-LIKE 3"/>
    <property type="match status" value="1"/>
</dbReference>
<feature type="domain" description="TPX2 C-terminal" evidence="8">
    <location>
        <begin position="275"/>
        <end position="350"/>
    </location>
</feature>
<dbReference type="InterPro" id="IPR044806">
    <property type="entry name" value="WVD2/WDL1-4"/>
</dbReference>
<keyword evidence="6" id="KW-0175">Coiled coil</keyword>
<evidence type="ECO:0000313" key="10">
    <source>
        <dbReference type="Proteomes" id="UP001237642"/>
    </source>
</evidence>
<dbReference type="GO" id="GO:0000226">
    <property type="term" value="P:microtubule cytoskeleton organization"/>
    <property type="evidence" value="ECO:0007669"/>
    <property type="project" value="InterPro"/>
</dbReference>
<dbReference type="Pfam" id="PF06886">
    <property type="entry name" value="TPX2"/>
    <property type="match status" value="1"/>
</dbReference>
<comment type="subcellular location">
    <subcellularLocation>
        <location evidence="1">Cytoplasm</location>
        <location evidence="1">Cytoskeleton</location>
    </subcellularLocation>
</comment>
<comment type="similarity">
    <text evidence="2">Belongs to the TPX2 family.</text>
</comment>
<dbReference type="PANTHER" id="PTHR46372">
    <property type="entry name" value="PROTEIN WVD2-LIKE 3"/>
    <property type="match status" value="1"/>
</dbReference>
<evidence type="ECO:0000256" key="2">
    <source>
        <dbReference type="ARBA" id="ARBA00005885"/>
    </source>
</evidence>
<reference evidence="9" key="2">
    <citation type="submission" date="2023-05" db="EMBL/GenBank/DDBJ databases">
        <authorList>
            <person name="Schelkunov M.I."/>
        </authorList>
    </citation>
    <scope>NUCLEOTIDE SEQUENCE</scope>
    <source>
        <strain evidence="9">Hsosn_3</strain>
        <tissue evidence="9">Leaf</tissue>
    </source>
</reference>
<dbReference type="EMBL" id="JAUIZM010000006">
    <property type="protein sequence ID" value="KAK1379895.1"/>
    <property type="molecule type" value="Genomic_DNA"/>
</dbReference>
<sequence length="445" mass="49861">MFMFCSTHTQVHTLATARTQQPTKYQSFIFCNLLMEVTDICMDKELDHVVYVNGVSFDSNHEAACLYDVLDLHKDASESREPNMQNVNDEKVITEAKYSEVKECTAEVSVQISRANEAKEEKEQGFTSLKCQSSLSEVKVEPEAEYKNDDCKNNGAFLKPANKIIAGNAKAKLTVPQPFALATERRALCGTRPTRPEMEIWSPQIKSSHPKGLQTPVSKKQFEQTVTPLVARRPLQPTNKKHPDEDDSCSVASSIAASSARTTKHRITFATAPLFRSTTRAERRKEFYTKLEEKHQAMEAEKSQWEARTKEEKEEALKKLRKSLVFKANPMPSFYVEGPPPKVELKKPPPTRAKSPKLGRRKSYSDAAGHDKGIGVSGQGTRYSLGCHIDGATTAKADMKDTITVENLNVSFKFQDESKQISRDKKTSISPRIRGQANLNITVQS</sequence>
<evidence type="ECO:0000259" key="8">
    <source>
        <dbReference type="Pfam" id="PF06886"/>
    </source>
</evidence>
<reference evidence="9" key="1">
    <citation type="submission" date="2023-02" db="EMBL/GenBank/DDBJ databases">
        <title>Genome of toxic invasive species Heracleum sosnowskyi carries increased number of genes despite the absence of recent whole-genome duplications.</title>
        <authorList>
            <person name="Schelkunov M."/>
            <person name="Shtratnikova V."/>
            <person name="Makarenko M."/>
            <person name="Klepikova A."/>
            <person name="Omelchenko D."/>
            <person name="Novikova G."/>
            <person name="Obukhova E."/>
            <person name="Bogdanov V."/>
            <person name="Penin A."/>
            <person name="Logacheva M."/>
        </authorList>
    </citation>
    <scope>NUCLEOTIDE SEQUENCE</scope>
    <source>
        <strain evidence="9">Hsosn_3</strain>
        <tissue evidence="9">Leaf</tissue>
    </source>
</reference>
<keyword evidence="3" id="KW-0963">Cytoplasm</keyword>
<protein>
    <submittedName>
        <fullName evidence="9">TPX2 domain-containing protein</fullName>
    </submittedName>
</protein>
<keyword evidence="4" id="KW-0493">Microtubule</keyword>
<dbReference type="Proteomes" id="UP001237642">
    <property type="component" value="Unassembled WGS sequence"/>
</dbReference>
<keyword evidence="5" id="KW-0206">Cytoskeleton</keyword>
<evidence type="ECO:0000256" key="7">
    <source>
        <dbReference type="SAM" id="MobiDB-lite"/>
    </source>
</evidence>
<keyword evidence="10" id="KW-1185">Reference proteome</keyword>
<feature type="region of interest" description="Disordered" evidence="7">
    <location>
        <begin position="337"/>
        <end position="377"/>
    </location>
</feature>
<evidence type="ECO:0000313" key="9">
    <source>
        <dbReference type="EMBL" id="KAK1379895.1"/>
    </source>
</evidence>
<accession>A0AAD8I774</accession>
<comment type="caution">
    <text evidence="9">The sequence shown here is derived from an EMBL/GenBank/DDBJ whole genome shotgun (WGS) entry which is preliminary data.</text>
</comment>
<organism evidence="9 10">
    <name type="scientific">Heracleum sosnowskyi</name>
    <dbReference type="NCBI Taxonomy" id="360622"/>
    <lineage>
        <taxon>Eukaryota</taxon>
        <taxon>Viridiplantae</taxon>
        <taxon>Streptophyta</taxon>
        <taxon>Embryophyta</taxon>
        <taxon>Tracheophyta</taxon>
        <taxon>Spermatophyta</taxon>
        <taxon>Magnoliopsida</taxon>
        <taxon>eudicotyledons</taxon>
        <taxon>Gunneridae</taxon>
        <taxon>Pentapetalae</taxon>
        <taxon>asterids</taxon>
        <taxon>campanulids</taxon>
        <taxon>Apiales</taxon>
        <taxon>Apiaceae</taxon>
        <taxon>Apioideae</taxon>
        <taxon>apioid superclade</taxon>
        <taxon>Tordylieae</taxon>
        <taxon>Tordyliinae</taxon>
        <taxon>Heracleum</taxon>
    </lineage>
</organism>
<feature type="coiled-coil region" evidence="6">
    <location>
        <begin position="288"/>
        <end position="315"/>
    </location>
</feature>
<gene>
    <name evidence="9" type="ORF">POM88_026639</name>
</gene>
<evidence type="ECO:0000256" key="3">
    <source>
        <dbReference type="ARBA" id="ARBA00022490"/>
    </source>
</evidence>
<evidence type="ECO:0000256" key="6">
    <source>
        <dbReference type="SAM" id="Coils"/>
    </source>
</evidence>
<evidence type="ECO:0000256" key="1">
    <source>
        <dbReference type="ARBA" id="ARBA00004245"/>
    </source>
</evidence>
<proteinExistence type="inferred from homology"/>
<dbReference type="AlphaFoldDB" id="A0AAD8I774"/>
<dbReference type="InterPro" id="IPR027329">
    <property type="entry name" value="TPX2_C"/>
</dbReference>